<dbReference type="Proteomes" id="UP000554235">
    <property type="component" value="Unassembled WGS sequence"/>
</dbReference>
<dbReference type="EMBL" id="JAADYS010000101">
    <property type="protein sequence ID" value="KAF4472229.1"/>
    <property type="molecule type" value="Genomic_DNA"/>
</dbReference>
<dbReference type="AlphaFoldDB" id="A0A8H4LMQ5"/>
<protein>
    <recommendedName>
        <fullName evidence="3">ABM domain-containing protein</fullName>
    </recommendedName>
</protein>
<gene>
    <name evidence="1" type="ORF">FALBO_865</name>
</gene>
<dbReference type="OrthoDB" id="3542212at2759"/>
<comment type="caution">
    <text evidence="1">The sequence shown here is derived from an EMBL/GenBank/DDBJ whole genome shotgun (WGS) entry which is preliminary data.</text>
</comment>
<organism evidence="1 2">
    <name type="scientific">Fusarium albosuccineum</name>
    <dbReference type="NCBI Taxonomy" id="1237068"/>
    <lineage>
        <taxon>Eukaryota</taxon>
        <taxon>Fungi</taxon>
        <taxon>Dikarya</taxon>
        <taxon>Ascomycota</taxon>
        <taxon>Pezizomycotina</taxon>
        <taxon>Sordariomycetes</taxon>
        <taxon>Hypocreomycetidae</taxon>
        <taxon>Hypocreales</taxon>
        <taxon>Nectriaceae</taxon>
        <taxon>Fusarium</taxon>
        <taxon>Fusarium decemcellulare species complex</taxon>
    </lineage>
</organism>
<name>A0A8H4LMQ5_9HYPO</name>
<evidence type="ECO:0000313" key="2">
    <source>
        <dbReference type="Proteomes" id="UP000554235"/>
    </source>
</evidence>
<evidence type="ECO:0008006" key="3">
    <source>
        <dbReference type="Google" id="ProtNLM"/>
    </source>
</evidence>
<evidence type="ECO:0000313" key="1">
    <source>
        <dbReference type="EMBL" id="KAF4472229.1"/>
    </source>
</evidence>
<reference evidence="1 2" key="1">
    <citation type="submission" date="2020-01" db="EMBL/GenBank/DDBJ databases">
        <title>Identification and distribution of gene clusters putatively required for synthesis of sphingolipid metabolism inhibitors in phylogenetically diverse species of the filamentous fungus Fusarium.</title>
        <authorList>
            <person name="Kim H.-S."/>
            <person name="Busman M."/>
            <person name="Brown D.W."/>
            <person name="Divon H."/>
            <person name="Uhlig S."/>
            <person name="Proctor R.H."/>
        </authorList>
    </citation>
    <scope>NUCLEOTIDE SEQUENCE [LARGE SCALE GENOMIC DNA]</scope>
    <source>
        <strain evidence="1 2">NRRL 20459</strain>
    </source>
</reference>
<keyword evidence="2" id="KW-1185">Reference proteome</keyword>
<accession>A0A8H4LMQ5</accession>
<sequence length="213" mass="24216">MDDKVHELTLIRLKPSLNNAEFLEALMEYHETQNNWVRQQLGEASIDDTDPQNDFSRAFVTHSAPHELLLIASWTTLQAQRKWVQSPEHEKIFARLSRFMADGEQIDRYFVEPAKARGNEPPLFVGQELPSLWILCSSKAARAVNDEQHADWEETLEKQGLVAWTGRPDKSGENIVVWATSGDRKAAPESLGLDRPGARHLVSVHNIFPKIEV</sequence>
<proteinExistence type="predicted"/>